<keyword evidence="6" id="KW-0732">Signal</keyword>
<dbReference type="Pfam" id="PF00450">
    <property type="entry name" value="Peptidase_S10"/>
    <property type="match status" value="1"/>
</dbReference>
<evidence type="ECO:0000313" key="12">
    <source>
        <dbReference type="EMBL" id="CAE0419813.1"/>
    </source>
</evidence>
<evidence type="ECO:0000256" key="9">
    <source>
        <dbReference type="ARBA" id="ARBA00023136"/>
    </source>
</evidence>
<reference evidence="12" key="1">
    <citation type="submission" date="2021-01" db="EMBL/GenBank/DDBJ databases">
        <authorList>
            <person name="Corre E."/>
            <person name="Pelletier E."/>
            <person name="Niang G."/>
            <person name="Scheremetjew M."/>
            <person name="Finn R."/>
            <person name="Kale V."/>
            <person name="Holt S."/>
            <person name="Cochrane G."/>
            <person name="Meng A."/>
            <person name="Brown T."/>
            <person name="Cohen L."/>
        </authorList>
    </citation>
    <scope>NUCLEOTIDE SEQUENCE</scope>
    <source>
        <strain evidence="12">CCMP127</strain>
    </source>
</reference>
<feature type="transmembrane region" description="Helical" evidence="11">
    <location>
        <begin position="401"/>
        <end position="420"/>
    </location>
</feature>
<dbReference type="InterPro" id="IPR029058">
    <property type="entry name" value="AB_hydrolase_fold"/>
</dbReference>
<evidence type="ECO:0000256" key="6">
    <source>
        <dbReference type="ARBA" id="ARBA00022729"/>
    </source>
</evidence>
<dbReference type="InterPro" id="IPR033124">
    <property type="entry name" value="Ser_caboxypep_his_AS"/>
</dbReference>
<dbReference type="PANTHER" id="PTHR11802:SF190">
    <property type="entry name" value="PHEROMONE-PROCESSING CARBOXYPEPTIDASE KEX1"/>
    <property type="match status" value="1"/>
</dbReference>
<protein>
    <recommendedName>
        <fullName evidence="10">Carboxypeptidase</fullName>
        <ecNumber evidence="10">3.4.16.-</ecNumber>
    </recommendedName>
</protein>
<keyword evidence="7 11" id="KW-1133">Transmembrane helix</keyword>
<keyword evidence="10" id="KW-0121">Carboxypeptidase</keyword>
<evidence type="ECO:0000256" key="5">
    <source>
        <dbReference type="ARBA" id="ARBA00022703"/>
    </source>
</evidence>
<dbReference type="GO" id="GO:0006508">
    <property type="term" value="P:proteolysis"/>
    <property type="evidence" value="ECO:0007669"/>
    <property type="project" value="UniProtKB-KW"/>
</dbReference>
<accession>A0A7S3P8D1</accession>
<evidence type="ECO:0000256" key="4">
    <source>
        <dbReference type="ARBA" id="ARBA00022692"/>
    </source>
</evidence>
<dbReference type="GO" id="GO:0004185">
    <property type="term" value="F:serine-type carboxypeptidase activity"/>
    <property type="evidence" value="ECO:0007669"/>
    <property type="project" value="UniProtKB-UniRule"/>
</dbReference>
<gene>
    <name evidence="12" type="ORF">ACOF00016_LOCUS16612</name>
</gene>
<keyword evidence="9 11" id="KW-0472">Membrane</keyword>
<keyword evidence="5" id="KW-0053">Apoptosis</keyword>
<evidence type="ECO:0000256" key="10">
    <source>
        <dbReference type="RuleBase" id="RU361156"/>
    </source>
</evidence>
<dbReference type="InterPro" id="IPR001563">
    <property type="entry name" value="Peptidase_S10"/>
</dbReference>
<comment type="subcellular location">
    <subcellularLocation>
        <location evidence="2">Golgi apparatus</location>
        <location evidence="2">trans-Golgi network membrane</location>
        <topology evidence="2">Single-pass type I membrane protein</topology>
    </subcellularLocation>
</comment>
<evidence type="ECO:0000256" key="7">
    <source>
        <dbReference type="ARBA" id="ARBA00022989"/>
    </source>
</evidence>
<evidence type="ECO:0000256" key="1">
    <source>
        <dbReference type="ARBA" id="ARBA00001003"/>
    </source>
</evidence>
<dbReference type="AlphaFoldDB" id="A0A7S3P8D1"/>
<dbReference type="SUPFAM" id="SSF53474">
    <property type="entry name" value="alpha/beta-Hydrolases"/>
    <property type="match status" value="1"/>
</dbReference>
<organism evidence="12">
    <name type="scientific">Amphora coffeiformis</name>
    <dbReference type="NCBI Taxonomy" id="265554"/>
    <lineage>
        <taxon>Eukaryota</taxon>
        <taxon>Sar</taxon>
        <taxon>Stramenopiles</taxon>
        <taxon>Ochrophyta</taxon>
        <taxon>Bacillariophyta</taxon>
        <taxon>Bacillariophyceae</taxon>
        <taxon>Bacillariophycidae</taxon>
        <taxon>Thalassiophysales</taxon>
        <taxon>Catenulaceae</taxon>
        <taxon>Amphora</taxon>
    </lineage>
</organism>
<evidence type="ECO:0000256" key="3">
    <source>
        <dbReference type="ARBA" id="ARBA00009431"/>
    </source>
</evidence>
<keyword evidence="8" id="KW-0333">Golgi apparatus</keyword>
<comment type="similarity">
    <text evidence="3 10">Belongs to the peptidase S10 family.</text>
</comment>
<name>A0A7S3P8D1_9STRA</name>
<dbReference type="EC" id="3.4.16.-" evidence="10"/>
<dbReference type="EMBL" id="HBIM01022351">
    <property type="protein sequence ID" value="CAE0419813.1"/>
    <property type="molecule type" value="Transcribed_RNA"/>
</dbReference>
<dbReference type="InterPro" id="IPR018202">
    <property type="entry name" value="Ser_caboxypep_ser_AS"/>
</dbReference>
<proteinExistence type="inferred from homology"/>
<comment type="catalytic activity">
    <reaction evidence="1">
        <text>Preferential release of a C-terminal arginine or lysine residue.</text>
        <dbReference type="EC" id="3.4.16.6"/>
    </reaction>
</comment>
<keyword evidence="4 11" id="KW-0812">Transmembrane</keyword>
<keyword evidence="10" id="KW-0645">Protease</keyword>
<dbReference type="GO" id="GO:0005794">
    <property type="term" value="C:Golgi apparatus"/>
    <property type="evidence" value="ECO:0007669"/>
    <property type="project" value="UniProtKB-SubCell"/>
</dbReference>
<evidence type="ECO:0000256" key="8">
    <source>
        <dbReference type="ARBA" id="ARBA00023034"/>
    </source>
</evidence>
<dbReference type="Gene3D" id="3.40.50.1820">
    <property type="entry name" value="alpha/beta hydrolase"/>
    <property type="match status" value="1"/>
</dbReference>
<evidence type="ECO:0000256" key="11">
    <source>
        <dbReference type="SAM" id="Phobius"/>
    </source>
</evidence>
<evidence type="ECO:0000256" key="2">
    <source>
        <dbReference type="ARBA" id="ARBA00004393"/>
    </source>
</evidence>
<dbReference type="PRINTS" id="PR00724">
    <property type="entry name" value="CRBOXYPTASEC"/>
</dbReference>
<dbReference type="PROSITE" id="PS00560">
    <property type="entry name" value="CARBOXYPEPT_SER_HIS"/>
    <property type="match status" value="1"/>
</dbReference>
<keyword evidence="10" id="KW-0378">Hydrolase</keyword>
<sequence>MLYVEHPIGTGFSYGHPYPQNEQEASGDLDAFLQNFFTVFEDLATADFYVVGESYAGMFVPAVSRYVHRANQKAIAQGDTKRIPIQLKGAALGNGWIDPKIQGPATIDYSWWHGLIDQPTRDALHDEWHNCMYHGSTGTGAEQPPFHPFTVQDDCGIMWGILQAAGNPNAYDITTWDPNVDQITFTSEAFFNDPFVKNALHVLNPDHYWHGCQAGSGRRRRLNEVAEHQHRKLYMDNDRPLSVVPYIADLLDDGIPVVVYNGDRDMTTNMVGTELALNGMEWTGKEEWLDAPRGLWKVNDYPAGWAKEYKNLTFAVVYNSGHMVPYNMPNSAYDLLIRLLTHKSFLDQENPQIRVKEDGHSKKHHHHDFLSTSSIDMYGVAEQRSIEAGTIPHSSSSHANMIMPMGFALLVGVALGALLFRKRHTHREGGYRMVPDVAAQD</sequence>
<dbReference type="PROSITE" id="PS00131">
    <property type="entry name" value="CARBOXYPEPT_SER_SER"/>
    <property type="match status" value="1"/>
</dbReference>
<dbReference type="PANTHER" id="PTHR11802">
    <property type="entry name" value="SERINE PROTEASE FAMILY S10 SERINE CARBOXYPEPTIDASE"/>
    <property type="match status" value="1"/>
</dbReference>